<dbReference type="Proteomes" id="UP000266861">
    <property type="component" value="Unassembled WGS sequence"/>
</dbReference>
<dbReference type="InterPro" id="IPR004330">
    <property type="entry name" value="FAR1_DNA_bnd_dom"/>
</dbReference>
<reference evidence="2 3" key="1">
    <citation type="submission" date="2018-08" db="EMBL/GenBank/DDBJ databases">
        <title>Genome and evolution of the arbuscular mycorrhizal fungus Diversispora epigaea (formerly Glomus versiforme) and its bacterial endosymbionts.</title>
        <authorList>
            <person name="Sun X."/>
            <person name="Fei Z."/>
            <person name="Harrison M."/>
        </authorList>
    </citation>
    <scope>NUCLEOTIDE SEQUENCE [LARGE SCALE GENOMIC DNA]</scope>
    <source>
        <strain evidence="2 3">IT104</strain>
    </source>
</reference>
<comment type="caution">
    <text evidence="2">The sequence shown here is derived from an EMBL/GenBank/DDBJ whole genome shotgun (WGS) entry which is preliminary data.</text>
</comment>
<sequence length="193" mass="22178">MSSDKENEEPVELFTKNILGAEFKDYNGDLPSISSPLVIEIGTQFISMPIAIHFIEQYAQQKYFAIIKHKAEKFSNGTYRKRVFKCDLEGRYNEKLSRPVLGKNKNKGSKKQGCMWQINVTRPVNSSIVTVTTFNNEYNHALSIETIKFAAAYKIFSQEIIEQIEYYVVHGHCDAATIRNLLQPKYPDRVFLA</sequence>
<dbReference type="EMBL" id="PQFF01000020">
    <property type="protein sequence ID" value="RHZ88500.1"/>
    <property type="molecule type" value="Genomic_DNA"/>
</dbReference>
<evidence type="ECO:0000313" key="3">
    <source>
        <dbReference type="Proteomes" id="UP000266861"/>
    </source>
</evidence>
<evidence type="ECO:0000259" key="1">
    <source>
        <dbReference type="Pfam" id="PF03101"/>
    </source>
</evidence>
<accession>A0A397JVQ9</accession>
<dbReference type="AlphaFoldDB" id="A0A397JVQ9"/>
<name>A0A397JVQ9_9GLOM</name>
<keyword evidence="3" id="KW-1185">Reference proteome</keyword>
<dbReference type="Pfam" id="PF03101">
    <property type="entry name" value="FAR1"/>
    <property type="match status" value="1"/>
</dbReference>
<feature type="domain" description="FAR1" evidence="1">
    <location>
        <begin position="54"/>
        <end position="142"/>
    </location>
</feature>
<proteinExistence type="predicted"/>
<gene>
    <name evidence="2" type="ORF">Glove_22g196</name>
</gene>
<dbReference type="OrthoDB" id="2363731at2759"/>
<evidence type="ECO:0000313" key="2">
    <source>
        <dbReference type="EMBL" id="RHZ88500.1"/>
    </source>
</evidence>
<organism evidence="2 3">
    <name type="scientific">Diversispora epigaea</name>
    <dbReference type="NCBI Taxonomy" id="1348612"/>
    <lineage>
        <taxon>Eukaryota</taxon>
        <taxon>Fungi</taxon>
        <taxon>Fungi incertae sedis</taxon>
        <taxon>Mucoromycota</taxon>
        <taxon>Glomeromycotina</taxon>
        <taxon>Glomeromycetes</taxon>
        <taxon>Diversisporales</taxon>
        <taxon>Diversisporaceae</taxon>
        <taxon>Diversispora</taxon>
    </lineage>
</organism>
<protein>
    <recommendedName>
        <fullName evidence="1">FAR1 domain-containing protein</fullName>
    </recommendedName>
</protein>